<evidence type="ECO:0000256" key="12">
    <source>
        <dbReference type="ARBA" id="ARBA00023049"/>
    </source>
</evidence>
<comment type="similarity">
    <text evidence="15">Belongs to the AAA ATPase family.</text>
</comment>
<evidence type="ECO:0000256" key="4">
    <source>
        <dbReference type="ARBA" id="ARBA00022670"/>
    </source>
</evidence>
<feature type="compositionally biased region" description="Basic and acidic residues" evidence="16">
    <location>
        <begin position="640"/>
        <end position="651"/>
    </location>
</feature>
<keyword evidence="3 14" id="KW-1003">Cell membrane</keyword>
<comment type="cofactor">
    <cofactor evidence="14">
        <name>Zn(2+)</name>
        <dbReference type="ChEBI" id="CHEBI:29105"/>
    </cofactor>
    <text evidence="14">Binds 1 zinc ion per subunit.</text>
</comment>
<feature type="compositionally biased region" description="Basic and acidic residues" evidence="16">
    <location>
        <begin position="1"/>
        <end position="14"/>
    </location>
</feature>
<sequence length="704" mass="78040">MNDHMDKRPDDKRPNRNNPGNQGPNKNRQTILGFLICLLISLVCLSFVTDMMSDKSSEITYDKFIEMVDKDQIKEVTLQSGVLTVVPKLQKSYQKESYKVNQMEDTSALTQRLEGKGIIFKYEQPDVMGEFVSTMISLLLPTVVLFFMLMYLMRRMNKGSGGGIMGVGKSRAKAYIQKETGVLFKDVAGQEEAKESLQEVVDFLHNPGKYTQIGAKLPKGALLVGPPGTGKTLLAKAVAGEAKVPFFSLSGSEFVEMFVGVGASRVRDLFEEAKKNAPCIVFIDEIDAIGKSRDSRYGGGNDEREQTLNQLLAEMDGFDTSKGLLILAATNRPEVLDPALLRPGRFDRRIIVDRPDLKGRVEILKVHAKNVMLDETVDLDAIALATSGAVGSDLANMINEAAILAVKNGRRAVSQKDLQESVEVVLVGKEKKDRILSVQERRIVSYHEVGHALVNALQKDAEPVQKITIVPRTMGALGYVMQVPEEEKYLNTQKELEAMLVGYLGGRAAEEIVFDTVTTGAANDIEQATKVARAMITQYGMSQKFGLMGLATQENQYLSGRAVLNCGDDTATEIDHEVMQLLHYSYEEAKRLLNEHREALDKIAEYLIRRETITGKEFMKIFRAVERGLEIPENLDELPDFDKKDEEKQPETEVDTPAKVNLSKEALAETEAEVPENQETPETPAEIPSQETESETSEGSSTEA</sequence>
<keyword evidence="7 14" id="KW-0547">Nucleotide-binding</keyword>
<evidence type="ECO:0000313" key="19">
    <source>
        <dbReference type="Proteomes" id="UP001446032"/>
    </source>
</evidence>
<dbReference type="InterPro" id="IPR041569">
    <property type="entry name" value="AAA_lid_3"/>
</dbReference>
<dbReference type="InterPro" id="IPR000642">
    <property type="entry name" value="Peptidase_M41"/>
</dbReference>
<dbReference type="PANTHER" id="PTHR23076:SF97">
    <property type="entry name" value="ATP-DEPENDENT ZINC METALLOPROTEASE YME1L1"/>
    <property type="match status" value="1"/>
</dbReference>
<feature type="binding site" evidence="14">
    <location>
        <begin position="225"/>
        <end position="232"/>
    </location>
    <ligand>
        <name>ATP</name>
        <dbReference type="ChEBI" id="CHEBI:30616"/>
    </ligand>
</feature>
<dbReference type="InterPro" id="IPR011546">
    <property type="entry name" value="Pept_M41_FtsH_extracell"/>
</dbReference>
<gene>
    <name evidence="14 18" type="primary">ftsH</name>
    <name evidence="18" type="ORF">WMO75_10190</name>
</gene>
<dbReference type="Gene3D" id="1.20.58.760">
    <property type="entry name" value="Peptidase M41"/>
    <property type="match status" value="1"/>
</dbReference>
<evidence type="ECO:0000256" key="10">
    <source>
        <dbReference type="ARBA" id="ARBA00022840"/>
    </source>
</evidence>
<keyword evidence="9 14" id="KW-0862">Zinc</keyword>
<dbReference type="InterPro" id="IPR027417">
    <property type="entry name" value="P-loop_NTPase"/>
</dbReference>
<proteinExistence type="inferred from homology"/>
<keyword evidence="8 14" id="KW-0378">Hydrolase</keyword>
<keyword evidence="13 14" id="KW-0472">Membrane</keyword>
<dbReference type="PANTHER" id="PTHR23076">
    <property type="entry name" value="METALLOPROTEASE M41 FTSH"/>
    <property type="match status" value="1"/>
</dbReference>
<feature type="transmembrane region" description="Helical" evidence="14">
    <location>
        <begin position="31"/>
        <end position="48"/>
    </location>
</feature>
<dbReference type="RefSeq" id="WP_118253297.1">
    <property type="nucleotide sequence ID" value="NZ_JBBMEI010000028.1"/>
</dbReference>
<keyword evidence="5 14" id="KW-0812">Transmembrane</keyword>
<protein>
    <recommendedName>
        <fullName evidence="14">ATP-dependent zinc metalloprotease FtsH</fullName>
        <ecNumber evidence="14">3.4.24.-</ecNumber>
    </recommendedName>
</protein>
<evidence type="ECO:0000256" key="3">
    <source>
        <dbReference type="ARBA" id="ARBA00022475"/>
    </source>
</evidence>
<keyword evidence="19" id="KW-1185">Reference proteome</keyword>
<dbReference type="InterPro" id="IPR003593">
    <property type="entry name" value="AAA+_ATPase"/>
</dbReference>
<dbReference type="SUPFAM" id="SSF140990">
    <property type="entry name" value="FtsH protease domain-like"/>
    <property type="match status" value="1"/>
</dbReference>
<keyword evidence="12 14" id="KW-0482">Metalloprotease</keyword>
<dbReference type="HAMAP" id="MF_01458">
    <property type="entry name" value="FtsH"/>
    <property type="match status" value="1"/>
</dbReference>
<dbReference type="InterPro" id="IPR037219">
    <property type="entry name" value="Peptidase_M41-like"/>
</dbReference>
<evidence type="ECO:0000256" key="14">
    <source>
        <dbReference type="HAMAP-Rule" id="MF_01458"/>
    </source>
</evidence>
<feature type="binding site" evidence="14">
    <location>
        <position position="524"/>
    </location>
    <ligand>
        <name>Zn(2+)</name>
        <dbReference type="ChEBI" id="CHEBI:29105"/>
        <note>catalytic</note>
    </ligand>
</feature>
<feature type="active site" evidence="14">
    <location>
        <position position="448"/>
    </location>
</feature>
<dbReference type="EC" id="3.4.24.-" evidence="14"/>
<comment type="similarity">
    <text evidence="14">In the central section; belongs to the AAA ATPase family.</text>
</comment>
<organism evidence="18 19">
    <name type="scientific">Blautia intestinihominis</name>
    <dbReference type="NCBI Taxonomy" id="3133152"/>
    <lineage>
        <taxon>Bacteria</taxon>
        <taxon>Bacillati</taxon>
        <taxon>Bacillota</taxon>
        <taxon>Clostridia</taxon>
        <taxon>Lachnospirales</taxon>
        <taxon>Lachnospiraceae</taxon>
        <taxon>Blautia</taxon>
    </lineage>
</organism>
<dbReference type="Gene3D" id="1.10.8.60">
    <property type="match status" value="1"/>
</dbReference>
<feature type="transmembrane region" description="Helical" evidence="14">
    <location>
        <begin position="131"/>
        <end position="152"/>
    </location>
</feature>
<evidence type="ECO:0000256" key="11">
    <source>
        <dbReference type="ARBA" id="ARBA00022989"/>
    </source>
</evidence>
<keyword evidence="4 14" id="KW-0645">Protease</keyword>
<evidence type="ECO:0000256" key="8">
    <source>
        <dbReference type="ARBA" id="ARBA00022801"/>
    </source>
</evidence>
<feature type="region of interest" description="Disordered" evidence="16">
    <location>
        <begin position="636"/>
        <end position="704"/>
    </location>
</feature>
<evidence type="ECO:0000256" key="2">
    <source>
        <dbReference type="ARBA" id="ARBA00010044"/>
    </source>
</evidence>
<feature type="domain" description="AAA+ ATPase" evidence="17">
    <location>
        <begin position="217"/>
        <end position="356"/>
    </location>
</feature>
<reference evidence="18 19" key="1">
    <citation type="submission" date="2024-03" db="EMBL/GenBank/DDBJ databases">
        <title>Human intestinal bacterial collection.</title>
        <authorList>
            <person name="Pauvert C."/>
            <person name="Hitch T.C.A."/>
            <person name="Clavel T."/>
        </authorList>
    </citation>
    <scope>NUCLEOTIDE SEQUENCE [LARGE SCALE GENOMIC DNA]</scope>
    <source>
        <strain evidence="18 19">CLA-AA-H95</strain>
    </source>
</reference>
<dbReference type="InterPro" id="IPR003959">
    <property type="entry name" value="ATPase_AAA_core"/>
</dbReference>
<dbReference type="Gene3D" id="3.40.50.300">
    <property type="entry name" value="P-loop containing nucleotide triphosphate hydrolases"/>
    <property type="match status" value="1"/>
</dbReference>
<dbReference type="CDD" id="cd19501">
    <property type="entry name" value="RecA-like_FtsH"/>
    <property type="match status" value="1"/>
</dbReference>
<evidence type="ECO:0000256" key="15">
    <source>
        <dbReference type="RuleBase" id="RU003651"/>
    </source>
</evidence>
<evidence type="ECO:0000256" key="6">
    <source>
        <dbReference type="ARBA" id="ARBA00022723"/>
    </source>
</evidence>
<feature type="region of interest" description="Disordered" evidence="16">
    <location>
        <begin position="1"/>
        <end position="26"/>
    </location>
</feature>
<dbReference type="EMBL" id="JBBMEI010000028">
    <property type="protein sequence ID" value="MEQ2358699.1"/>
    <property type="molecule type" value="Genomic_DNA"/>
</dbReference>
<evidence type="ECO:0000256" key="5">
    <source>
        <dbReference type="ARBA" id="ARBA00022692"/>
    </source>
</evidence>
<dbReference type="NCBIfam" id="TIGR01241">
    <property type="entry name" value="FtsH_fam"/>
    <property type="match status" value="1"/>
</dbReference>
<evidence type="ECO:0000256" key="1">
    <source>
        <dbReference type="ARBA" id="ARBA00004370"/>
    </source>
</evidence>
<accession>A0ABV1AKJ6</accession>
<dbReference type="Pfam" id="PF00004">
    <property type="entry name" value="AAA"/>
    <property type="match status" value="1"/>
</dbReference>
<evidence type="ECO:0000313" key="18">
    <source>
        <dbReference type="EMBL" id="MEQ2358699.1"/>
    </source>
</evidence>
<evidence type="ECO:0000259" key="17">
    <source>
        <dbReference type="SMART" id="SM00382"/>
    </source>
</evidence>
<dbReference type="GO" id="GO:0008237">
    <property type="term" value="F:metallopeptidase activity"/>
    <property type="evidence" value="ECO:0007669"/>
    <property type="project" value="UniProtKB-KW"/>
</dbReference>
<comment type="similarity">
    <text evidence="2 14">In the C-terminal section; belongs to the peptidase M41 family.</text>
</comment>
<dbReference type="SUPFAM" id="SSF52540">
    <property type="entry name" value="P-loop containing nucleoside triphosphate hydrolases"/>
    <property type="match status" value="1"/>
</dbReference>
<dbReference type="Gene3D" id="3.30.720.210">
    <property type="match status" value="1"/>
</dbReference>
<evidence type="ECO:0000256" key="9">
    <source>
        <dbReference type="ARBA" id="ARBA00022833"/>
    </source>
</evidence>
<dbReference type="Proteomes" id="UP001446032">
    <property type="component" value="Unassembled WGS sequence"/>
</dbReference>
<dbReference type="Pfam" id="PF17862">
    <property type="entry name" value="AAA_lid_3"/>
    <property type="match status" value="1"/>
</dbReference>
<evidence type="ECO:0000256" key="13">
    <source>
        <dbReference type="ARBA" id="ARBA00023136"/>
    </source>
</evidence>
<evidence type="ECO:0000256" key="16">
    <source>
        <dbReference type="SAM" id="MobiDB-lite"/>
    </source>
</evidence>
<evidence type="ECO:0000256" key="7">
    <source>
        <dbReference type="ARBA" id="ARBA00022741"/>
    </source>
</evidence>
<dbReference type="SMART" id="SM00382">
    <property type="entry name" value="AAA"/>
    <property type="match status" value="1"/>
</dbReference>
<feature type="binding site" evidence="14">
    <location>
        <position position="451"/>
    </location>
    <ligand>
        <name>Zn(2+)</name>
        <dbReference type="ChEBI" id="CHEBI:29105"/>
        <note>catalytic</note>
    </ligand>
</feature>
<comment type="function">
    <text evidence="14">Acts as a processive, ATP-dependent zinc metallopeptidase for both cytoplasmic and membrane proteins. Plays a role in the quality control of integral membrane proteins.</text>
</comment>
<comment type="subunit">
    <text evidence="14">Homohexamer.</text>
</comment>
<comment type="caution">
    <text evidence="18">The sequence shown here is derived from an EMBL/GenBank/DDBJ whole genome shotgun (WGS) entry which is preliminary data.</text>
</comment>
<feature type="compositionally biased region" description="Low complexity" evidence="16">
    <location>
        <begin position="16"/>
        <end position="26"/>
    </location>
</feature>
<dbReference type="InterPro" id="IPR005936">
    <property type="entry name" value="FtsH"/>
</dbReference>
<feature type="binding site" evidence="14">
    <location>
        <position position="447"/>
    </location>
    <ligand>
        <name>Zn(2+)</name>
        <dbReference type="ChEBI" id="CHEBI:29105"/>
        <note>catalytic</note>
    </ligand>
</feature>
<keyword evidence="11 14" id="KW-1133">Transmembrane helix</keyword>
<dbReference type="PROSITE" id="PS00674">
    <property type="entry name" value="AAA"/>
    <property type="match status" value="1"/>
</dbReference>
<dbReference type="InterPro" id="IPR003960">
    <property type="entry name" value="ATPase_AAA_CS"/>
</dbReference>
<name>A0ABV1AKJ6_9FIRM</name>
<dbReference type="Pfam" id="PF01434">
    <property type="entry name" value="Peptidase_M41"/>
    <property type="match status" value="1"/>
</dbReference>
<comment type="subcellular location">
    <subcellularLocation>
        <location evidence="14">Cell membrane</location>
        <topology evidence="14">Multi-pass membrane protein</topology>
        <orientation evidence="14">Cytoplasmic side</orientation>
    </subcellularLocation>
    <subcellularLocation>
        <location evidence="1">Membrane</location>
    </subcellularLocation>
</comment>
<keyword evidence="10 14" id="KW-0067">ATP-binding</keyword>
<keyword evidence="6 14" id="KW-0479">Metal-binding</keyword>
<dbReference type="Pfam" id="PF06480">
    <property type="entry name" value="FtsH_ext"/>
    <property type="match status" value="1"/>
</dbReference>